<evidence type="ECO:0000313" key="4">
    <source>
        <dbReference type="Proteomes" id="UP000265643"/>
    </source>
</evidence>
<feature type="transmembrane region" description="Helical" evidence="2">
    <location>
        <begin position="35"/>
        <end position="54"/>
    </location>
</feature>
<reference evidence="4" key="1">
    <citation type="submission" date="2018-09" db="EMBL/GenBank/DDBJ databases">
        <title>Draft Genome Sequence of Mediterraneibacter sp. KCTC 15684.</title>
        <authorList>
            <person name="Kim J.S."/>
            <person name="Han K.I."/>
            <person name="Suh M.K."/>
            <person name="Lee K.C."/>
            <person name="Eom M.K."/>
            <person name="Lee J.H."/>
            <person name="Park S.H."/>
            <person name="Kang S.W."/>
            <person name="Park J.E."/>
            <person name="Oh B.S."/>
            <person name="Yu S.Y."/>
            <person name="Choi S.H."/>
            <person name="Lee D.H."/>
            <person name="Yoon H."/>
            <person name="Kim B."/>
            <person name="Yang S.J."/>
            <person name="Lee J.S."/>
        </authorList>
    </citation>
    <scope>NUCLEOTIDE SEQUENCE [LARGE SCALE GENOMIC DNA]</scope>
    <source>
        <strain evidence="4">KCTC 15684</strain>
    </source>
</reference>
<keyword evidence="2" id="KW-0812">Transmembrane</keyword>
<accession>A0A391PD26</accession>
<feature type="transmembrane region" description="Helical" evidence="2">
    <location>
        <begin position="10"/>
        <end position="29"/>
    </location>
</feature>
<dbReference type="EMBL" id="BHGK01000001">
    <property type="protein sequence ID" value="GCA67603.1"/>
    <property type="molecule type" value="Genomic_DNA"/>
</dbReference>
<keyword evidence="2" id="KW-0472">Membrane</keyword>
<dbReference type="Proteomes" id="UP000265643">
    <property type="component" value="Unassembled WGS sequence"/>
</dbReference>
<name>A0A391PD26_9FIRM</name>
<keyword evidence="2" id="KW-1133">Transmembrane helix</keyword>
<feature type="region of interest" description="Disordered" evidence="1">
    <location>
        <begin position="150"/>
        <end position="170"/>
    </location>
</feature>
<dbReference type="AlphaFoldDB" id="A0A391PD26"/>
<comment type="caution">
    <text evidence="3">The sequence shown here is derived from an EMBL/GenBank/DDBJ whole genome shotgun (WGS) entry which is preliminary data.</text>
</comment>
<gene>
    <name evidence="3" type="ORF">KGMB01110_20390</name>
</gene>
<feature type="transmembrane region" description="Helical" evidence="2">
    <location>
        <begin position="66"/>
        <end position="82"/>
    </location>
</feature>
<evidence type="ECO:0000313" key="3">
    <source>
        <dbReference type="EMBL" id="GCA67603.1"/>
    </source>
</evidence>
<dbReference type="RefSeq" id="WP_119298209.1">
    <property type="nucleotide sequence ID" value="NZ_BHGK01000001.1"/>
</dbReference>
<proteinExistence type="predicted"/>
<evidence type="ECO:0000256" key="1">
    <source>
        <dbReference type="SAM" id="MobiDB-lite"/>
    </source>
</evidence>
<organism evidence="3 4">
    <name type="scientific">Mediterraneibacter butyricigenes</name>
    <dbReference type="NCBI Taxonomy" id="2316025"/>
    <lineage>
        <taxon>Bacteria</taxon>
        <taxon>Bacillati</taxon>
        <taxon>Bacillota</taxon>
        <taxon>Clostridia</taxon>
        <taxon>Lachnospirales</taxon>
        <taxon>Lachnospiraceae</taxon>
        <taxon>Mediterraneibacter</taxon>
    </lineage>
</organism>
<keyword evidence="4" id="KW-1185">Reference proteome</keyword>
<sequence length="211" mass="23999">MESGNTLGKVLKGIVAALLTILTLCGFQYNFKGNWLVSIAVVVGIIIILYKWGLKKIGEFLWEKKWRTIGSLICGFYVASFTPDEAGVLQFIETFLAGFVVGEGFLFFMAKPILFCVRMLKYDVLHGSGGSYSGSSSTFGTYGSDKWEREQQEADRARREADQRAKERYDARTNELKAEYDARTADGWGKDRAAQNFRNDADYWRKQQKKY</sequence>
<evidence type="ECO:0000256" key="2">
    <source>
        <dbReference type="SAM" id="Phobius"/>
    </source>
</evidence>
<feature type="transmembrane region" description="Helical" evidence="2">
    <location>
        <begin position="88"/>
        <end position="110"/>
    </location>
</feature>
<protein>
    <submittedName>
        <fullName evidence="3">Uncharacterized protein</fullName>
    </submittedName>
</protein>